<dbReference type="EMBL" id="JHAC01000005">
    <property type="protein sequence ID" value="EYB69481.1"/>
    <property type="molecule type" value="Genomic_DNA"/>
</dbReference>
<proteinExistence type="inferred from homology"/>
<dbReference type="STRING" id="1476583.DEIPH_ctg005orf0042"/>
<reference evidence="4 5" key="1">
    <citation type="submission" date="2014-03" db="EMBL/GenBank/DDBJ databases">
        <title>Draft genome sequence of Deinococcus phoenicis 1P10ME.</title>
        <authorList>
            <person name="Stepanov V.G."/>
            <person name="Vaishampayan P."/>
            <person name="Venkateswaran K."/>
            <person name="Fox G.E."/>
        </authorList>
    </citation>
    <scope>NUCLEOTIDE SEQUENCE [LARGE SCALE GENOMIC DNA]</scope>
    <source>
        <strain evidence="4 5">1P10ME</strain>
    </source>
</reference>
<evidence type="ECO:0000256" key="2">
    <source>
        <dbReference type="SAM" id="MobiDB-lite"/>
    </source>
</evidence>
<dbReference type="AlphaFoldDB" id="A0A016QU12"/>
<dbReference type="PANTHER" id="PTHR33392:SF6">
    <property type="entry name" value="POLYISOPRENYL-TEICHOIC ACID--PEPTIDOGLYCAN TEICHOIC ACID TRANSFERASE TAGU"/>
    <property type="match status" value="1"/>
</dbReference>
<dbReference type="PATRIC" id="fig|1476583.3.peg.383"/>
<dbReference type="Proteomes" id="UP000020492">
    <property type="component" value="Unassembled WGS sequence"/>
</dbReference>
<dbReference type="Gene3D" id="3.40.630.190">
    <property type="entry name" value="LCP protein"/>
    <property type="match status" value="1"/>
</dbReference>
<feature type="domain" description="Cell envelope-related transcriptional attenuator" evidence="3">
    <location>
        <begin position="79"/>
        <end position="219"/>
    </location>
</feature>
<sequence length="295" mass="31942">MAVPPPAASPSPAAERTAAAAPSPRPVVPTPPRLSPPAAAAPAVPPAAAPLTFTQRLSTRERIHVLLIGNDREKLGEGRADVLLVLTFDPVERQLSLLSIPRDTRVTLPGRGPVKINAAYAYGGASLQTVTVERFLGIPMDKVVEVSLGGFRDAIDAVGGVTVHPRFSFSLDGETFQPGAMHLEGAQALAYARMRKQDPQGDLGRNERQQEVIRSLMGALAGLSSTELTAVLQRLESSLRTNFSPSEVVRLRATHAYLLDHQRVVRVQGVGRTIGRGWYYLVPDQERQRLHLLLR</sequence>
<organism evidence="4 5">
    <name type="scientific">Deinococcus phoenicis</name>
    <dbReference type="NCBI Taxonomy" id="1476583"/>
    <lineage>
        <taxon>Bacteria</taxon>
        <taxon>Thermotogati</taxon>
        <taxon>Deinococcota</taxon>
        <taxon>Deinococci</taxon>
        <taxon>Deinococcales</taxon>
        <taxon>Deinococcaceae</taxon>
        <taxon>Deinococcus</taxon>
    </lineage>
</organism>
<feature type="region of interest" description="Disordered" evidence="2">
    <location>
        <begin position="1"/>
        <end position="44"/>
    </location>
</feature>
<evidence type="ECO:0000313" key="5">
    <source>
        <dbReference type="Proteomes" id="UP000020492"/>
    </source>
</evidence>
<dbReference type="InterPro" id="IPR004474">
    <property type="entry name" value="LytR_CpsA_psr"/>
</dbReference>
<evidence type="ECO:0000259" key="3">
    <source>
        <dbReference type="Pfam" id="PF03816"/>
    </source>
</evidence>
<keyword evidence="5" id="KW-1185">Reference proteome</keyword>
<feature type="compositionally biased region" description="Low complexity" evidence="2">
    <location>
        <begin position="10"/>
        <end position="22"/>
    </location>
</feature>
<dbReference type="Pfam" id="PF03816">
    <property type="entry name" value="LytR_cpsA_psr"/>
    <property type="match status" value="1"/>
</dbReference>
<feature type="compositionally biased region" description="Pro residues" evidence="2">
    <location>
        <begin position="23"/>
        <end position="35"/>
    </location>
</feature>
<dbReference type="eggNOG" id="COG1316">
    <property type="taxonomic scope" value="Bacteria"/>
</dbReference>
<accession>A0A016QU12</accession>
<dbReference type="NCBIfam" id="TIGR00350">
    <property type="entry name" value="lytR_cpsA_psr"/>
    <property type="match status" value="1"/>
</dbReference>
<dbReference type="InterPro" id="IPR050922">
    <property type="entry name" value="LytR/CpsA/Psr_CW_biosynth"/>
</dbReference>
<comment type="similarity">
    <text evidence="1">Belongs to the LytR/CpsA/Psr (LCP) family.</text>
</comment>
<comment type="caution">
    <text evidence="4">The sequence shown here is derived from an EMBL/GenBank/DDBJ whole genome shotgun (WGS) entry which is preliminary data.</text>
</comment>
<evidence type="ECO:0000313" key="4">
    <source>
        <dbReference type="EMBL" id="EYB69481.1"/>
    </source>
</evidence>
<evidence type="ECO:0000256" key="1">
    <source>
        <dbReference type="ARBA" id="ARBA00006068"/>
    </source>
</evidence>
<gene>
    <name evidence="4" type="ORF">DEIPH_ctg005orf0042</name>
</gene>
<dbReference type="PANTHER" id="PTHR33392">
    <property type="entry name" value="POLYISOPRENYL-TEICHOIC ACID--PEPTIDOGLYCAN TEICHOIC ACID TRANSFERASE TAGU"/>
    <property type="match status" value="1"/>
</dbReference>
<protein>
    <submittedName>
        <fullName evidence="4">Transposase, IS4 family protein</fullName>
    </submittedName>
</protein>
<name>A0A016QU12_9DEIO</name>